<reference evidence="2 3" key="1">
    <citation type="submission" date="2020-02" db="EMBL/GenBank/DDBJ databases">
        <title>complete genome sequence of Rhodobacteraceae bacterium.</title>
        <authorList>
            <person name="Park J."/>
            <person name="Kim Y.-S."/>
            <person name="Kim K.-H."/>
        </authorList>
    </citation>
    <scope>NUCLEOTIDE SEQUENCE [LARGE SCALE GENOMIC DNA]</scope>
    <source>
        <strain evidence="2 3">RR4-56</strain>
    </source>
</reference>
<dbReference type="Pfam" id="PF10135">
    <property type="entry name" value="Rod-binding"/>
    <property type="match status" value="1"/>
</dbReference>
<accession>A0A7M3T7G3</accession>
<dbReference type="InterPro" id="IPR019301">
    <property type="entry name" value="Flagellar_prot_FlgJ_N"/>
</dbReference>
<dbReference type="AlphaFoldDB" id="A0A7M3T7G3"/>
<evidence type="ECO:0000313" key="2">
    <source>
        <dbReference type="EMBL" id="QIE57944.1"/>
    </source>
</evidence>
<dbReference type="Proteomes" id="UP000503336">
    <property type="component" value="Chromosome"/>
</dbReference>
<keyword evidence="3" id="KW-1185">Reference proteome</keyword>
<evidence type="ECO:0000313" key="3">
    <source>
        <dbReference type="Proteomes" id="UP000503336"/>
    </source>
</evidence>
<name>A0A7M3T7G3_9RHOB</name>
<organism evidence="2 3">
    <name type="scientific">Pikeienuella piscinae</name>
    <dbReference type="NCBI Taxonomy" id="2748098"/>
    <lineage>
        <taxon>Bacteria</taxon>
        <taxon>Pseudomonadati</taxon>
        <taxon>Pseudomonadota</taxon>
        <taxon>Alphaproteobacteria</taxon>
        <taxon>Rhodobacterales</taxon>
        <taxon>Paracoccaceae</taxon>
        <taxon>Pikeienuella</taxon>
    </lineage>
</organism>
<dbReference type="EMBL" id="CP049056">
    <property type="protein sequence ID" value="QIE57944.1"/>
    <property type="molecule type" value="Genomic_DNA"/>
</dbReference>
<protein>
    <recommendedName>
        <fullName evidence="1">Flagellar protein FlgJ N-terminal domain-containing protein</fullName>
    </recommendedName>
</protein>
<dbReference type="KEGG" id="hdh:G5B40_16945"/>
<feature type="domain" description="Flagellar protein FlgJ N-terminal" evidence="1">
    <location>
        <begin position="52"/>
        <end position="86"/>
    </location>
</feature>
<sequence>MTAASETRPLAETRAGETREAALRKAATSFEAVFLSEMFAHVGLGAVREGNGGGVGEEAFASLLADEWAEKVASAGGLGLSERIYQALATREDGDA</sequence>
<proteinExistence type="predicted"/>
<evidence type="ECO:0000259" key="1">
    <source>
        <dbReference type="Pfam" id="PF10135"/>
    </source>
</evidence>
<gene>
    <name evidence="2" type="ORF">G5B40_16945</name>
</gene>